<dbReference type="PANTHER" id="PTHR46797">
    <property type="entry name" value="HTH-TYPE TRANSCRIPTIONAL REGULATOR"/>
    <property type="match status" value="1"/>
</dbReference>
<dbReference type="GO" id="GO:0005829">
    <property type="term" value="C:cytosol"/>
    <property type="evidence" value="ECO:0007669"/>
    <property type="project" value="TreeGrafter"/>
</dbReference>
<proteinExistence type="predicted"/>
<evidence type="ECO:0000259" key="2">
    <source>
        <dbReference type="PROSITE" id="PS50943"/>
    </source>
</evidence>
<evidence type="ECO:0000256" key="1">
    <source>
        <dbReference type="ARBA" id="ARBA00023125"/>
    </source>
</evidence>
<dbReference type="SUPFAM" id="SSF47413">
    <property type="entry name" value="lambda repressor-like DNA-binding domains"/>
    <property type="match status" value="1"/>
</dbReference>
<dbReference type="InterPro" id="IPR013096">
    <property type="entry name" value="Cupin_2"/>
</dbReference>
<dbReference type="Pfam" id="PF07883">
    <property type="entry name" value="Cupin_2"/>
    <property type="match status" value="1"/>
</dbReference>
<keyword evidence="1" id="KW-0238">DNA-binding</keyword>
<dbReference type="OrthoDB" id="9814751at2"/>
<dbReference type="InterPro" id="IPR050807">
    <property type="entry name" value="TransReg_Diox_bact_type"/>
</dbReference>
<gene>
    <name evidence="3" type="ORF">C5L14_09500</name>
</gene>
<reference evidence="3 4" key="1">
    <citation type="submission" date="2018-02" db="EMBL/GenBank/DDBJ databases">
        <title>Whole genome sequencing of endophytic bacterium.</title>
        <authorList>
            <person name="Eedara R."/>
            <person name="Podile A.R."/>
        </authorList>
    </citation>
    <scope>NUCLEOTIDE SEQUENCE [LARGE SCALE GENOMIC DNA]</scope>
    <source>
        <strain evidence="3 4">RP1T</strain>
    </source>
</reference>
<protein>
    <submittedName>
        <fullName evidence="3">Aldehyde dehydrogenase</fullName>
    </submittedName>
</protein>
<dbReference type="Pfam" id="PF01381">
    <property type="entry name" value="HTH_3"/>
    <property type="match status" value="1"/>
</dbReference>
<comment type="caution">
    <text evidence="3">The sequence shown here is derived from an EMBL/GenBank/DDBJ whole genome shotgun (WGS) entry which is preliminary data.</text>
</comment>
<dbReference type="SUPFAM" id="SSF51182">
    <property type="entry name" value="RmlC-like cupins"/>
    <property type="match status" value="1"/>
</dbReference>
<sequence length="188" mass="20590">MKDAIMQNVDLGSLLRRVREARGLSQRQLAKRAGISNATISLMESNAVNPSVGALKRVLDALPIGLAEFFALDANPGRKVFYRSGELMEIGRGRVSYRQVGSDLRGRALQMISERYQPGADSGKVLLHHQGEECGIIIRGQLEVTVGEDMAVLGPGDAYYFDSREPHRFRNVGDTPCELISACTPPSF</sequence>
<dbReference type="CDD" id="cd02209">
    <property type="entry name" value="cupin_XRE_C"/>
    <property type="match status" value="1"/>
</dbReference>
<keyword evidence="4" id="KW-1185">Reference proteome</keyword>
<dbReference type="InterPro" id="IPR014710">
    <property type="entry name" value="RmlC-like_jellyroll"/>
</dbReference>
<dbReference type="EMBL" id="PUEJ01000003">
    <property type="protein sequence ID" value="PRH88111.1"/>
    <property type="molecule type" value="Genomic_DNA"/>
</dbReference>
<evidence type="ECO:0000313" key="4">
    <source>
        <dbReference type="Proteomes" id="UP000237682"/>
    </source>
</evidence>
<evidence type="ECO:0000313" key="3">
    <source>
        <dbReference type="EMBL" id="PRH88111.1"/>
    </source>
</evidence>
<organism evidence="3 4">
    <name type="scientific">Labrys okinawensis</name>
    <dbReference type="NCBI Taxonomy" id="346911"/>
    <lineage>
        <taxon>Bacteria</taxon>
        <taxon>Pseudomonadati</taxon>
        <taxon>Pseudomonadota</taxon>
        <taxon>Alphaproteobacteria</taxon>
        <taxon>Hyphomicrobiales</taxon>
        <taxon>Xanthobacteraceae</taxon>
        <taxon>Labrys</taxon>
    </lineage>
</organism>
<accession>A0A2S9QFJ1</accession>
<feature type="domain" description="HTH cro/C1-type" evidence="2">
    <location>
        <begin position="15"/>
        <end position="69"/>
    </location>
</feature>
<dbReference type="PROSITE" id="PS50943">
    <property type="entry name" value="HTH_CROC1"/>
    <property type="match status" value="1"/>
</dbReference>
<dbReference type="InterPro" id="IPR001387">
    <property type="entry name" value="Cro/C1-type_HTH"/>
</dbReference>
<dbReference type="CDD" id="cd00093">
    <property type="entry name" value="HTH_XRE"/>
    <property type="match status" value="1"/>
</dbReference>
<dbReference type="InterPro" id="IPR010982">
    <property type="entry name" value="Lambda_DNA-bd_dom_sf"/>
</dbReference>
<dbReference type="PANTHER" id="PTHR46797:SF11">
    <property type="entry name" value="HTH-TYPE TRANSCRIPTIONAL REGULATOR PUUR"/>
    <property type="match status" value="1"/>
</dbReference>
<dbReference type="Gene3D" id="2.60.120.10">
    <property type="entry name" value="Jelly Rolls"/>
    <property type="match status" value="1"/>
</dbReference>
<dbReference type="Gene3D" id="1.10.260.40">
    <property type="entry name" value="lambda repressor-like DNA-binding domains"/>
    <property type="match status" value="1"/>
</dbReference>
<dbReference type="GO" id="GO:0003677">
    <property type="term" value="F:DNA binding"/>
    <property type="evidence" value="ECO:0007669"/>
    <property type="project" value="UniProtKB-KW"/>
</dbReference>
<dbReference type="Proteomes" id="UP000237682">
    <property type="component" value="Unassembled WGS sequence"/>
</dbReference>
<dbReference type="AlphaFoldDB" id="A0A2S9QFJ1"/>
<name>A0A2S9QFJ1_9HYPH</name>
<dbReference type="InterPro" id="IPR011051">
    <property type="entry name" value="RmlC_Cupin_sf"/>
</dbReference>
<dbReference type="GO" id="GO:0003700">
    <property type="term" value="F:DNA-binding transcription factor activity"/>
    <property type="evidence" value="ECO:0007669"/>
    <property type="project" value="TreeGrafter"/>
</dbReference>
<dbReference type="SMART" id="SM00530">
    <property type="entry name" value="HTH_XRE"/>
    <property type="match status" value="1"/>
</dbReference>